<protein>
    <submittedName>
        <fullName evidence="4">Methyltransferase</fullName>
    </submittedName>
</protein>
<dbReference type="InterPro" id="IPR050210">
    <property type="entry name" value="tRNA_Adenine-N(6)_MTase"/>
</dbReference>
<sequence length="247" mass="25810">MHAITDIDCTRDTLLDGRVMLTQPRNGYRAAVDPVLLAAAIAARPGDRVLDLGCGVGAAALCLMARVPGLDLVGLEIQPHLAGLARVNAEANGQAGFQVEEGSAAQPLHRLGSFDHVITNPPYVAQGRGTAPPTGSKALAHMEGELALEGWISAAARRLRPKGVLTVIHRADRLDELLAALAARGLGEVRIRPVWPRASEAAGRVVVSGRKGSRAPLALLPGLVLHQGDGGYTAEAEAILRHAGVFE</sequence>
<dbReference type="AlphaFoldDB" id="A0A178MLL3"/>
<keyword evidence="5" id="KW-1185">Reference proteome</keyword>
<dbReference type="GO" id="GO:0032259">
    <property type="term" value="P:methylation"/>
    <property type="evidence" value="ECO:0007669"/>
    <property type="project" value="UniProtKB-KW"/>
</dbReference>
<evidence type="ECO:0000313" key="5">
    <source>
        <dbReference type="Proteomes" id="UP000078428"/>
    </source>
</evidence>
<keyword evidence="2" id="KW-0949">S-adenosyl-L-methionine</keyword>
<dbReference type="InterPro" id="IPR007848">
    <property type="entry name" value="Small_mtfrase_dom"/>
</dbReference>
<organism evidence="4 5">
    <name type="scientific">Paramagnetospirillum marisnigri</name>
    <dbReference type="NCBI Taxonomy" id="1285242"/>
    <lineage>
        <taxon>Bacteria</taxon>
        <taxon>Pseudomonadati</taxon>
        <taxon>Pseudomonadota</taxon>
        <taxon>Alphaproteobacteria</taxon>
        <taxon>Rhodospirillales</taxon>
        <taxon>Magnetospirillaceae</taxon>
        <taxon>Paramagnetospirillum</taxon>
    </lineage>
</organism>
<accession>A0A178MLL3</accession>
<comment type="caution">
    <text evidence="4">The sequence shown here is derived from an EMBL/GenBank/DDBJ whole genome shotgun (WGS) entry which is preliminary data.</text>
</comment>
<dbReference type="STRING" id="1285242.A6A04_19035"/>
<dbReference type="Pfam" id="PF05175">
    <property type="entry name" value="MTS"/>
    <property type="match status" value="1"/>
</dbReference>
<reference evidence="4 5" key="1">
    <citation type="submission" date="2016-04" db="EMBL/GenBank/DDBJ databases">
        <title>Draft genome sequence of freshwater magnetotactic bacteria Magnetospirillum marisnigri SP-1 and Magnetospirillum moscoviense BB-1.</title>
        <authorList>
            <person name="Koziaeva V."/>
            <person name="Dziuba M.V."/>
            <person name="Ivanov T.M."/>
            <person name="Kuznetsov B."/>
            <person name="Grouzdev D.S."/>
        </authorList>
    </citation>
    <scope>NUCLEOTIDE SEQUENCE [LARGE SCALE GENOMIC DNA]</scope>
    <source>
        <strain evidence="4 5">SP-1</strain>
    </source>
</reference>
<feature type="domain" description="Methyltransferase small" evidence="3">
    <location>
        <begin position="36"/>
        <end position="150"/>
    </location>
</feature>
<evidence type="ECO:0000256" key="2">
    <source>
        <dbReference type="ARBA" id="ARBA00022691"/>
    </source>
</evidence>
<dbReference type="GO" id="GO:0008757">
    <property type="term" value="F:S-adenosylmethionine-dependent methyltransferase activity"/>
    <property type="evidence" value="ECO:0007669"/>
    <property type="project" value="UniProtKB-ARBA"/>
</dbReference>
<dbReference type="GO" id="GO:0003676">
    <property type="term" value="F:nucleic acid binding"/>
    <property type="evidence" value="ECO:0007669"/>
    <property type="project" value="InterPro"/>
</dbReference>
<dbReference type="PROSITE" id="PS00092">
    <property type="entry name" value="N6_MTASE"/>
    <property type="match status" value="1"/>
</dbReference>
<name>A0A178MLL3_9PROT</name>
<dbReference type="CDD" id="cd02440">
    <property type="entry name" value="AdoMet_MTases"/>
    <property type="match status" value="1"/>
</dbReference>
<evidence type="ECO:0000313" key="4">
    <source>
        <dbReference type="EMBL" id="OAN49590.1"/>
    </source>
</evidence>
<evidence type="ECO:0000256" key="1">
    <source>
        <dbReference type="ARBA" id="ARBA00022603"/>
    </source>
</evidence>
<dbReference type="Proteomes" id="UP000078428">
    <property type="component" value="Unassembled WGS sequence"/>
</dbReference>
<gene>
    <name evidence="4" type="ORF">A6A04_19035</name>
</gene>
<proteinExistence type="predicted"/>
<dbReference type="InterPro" id="IPR002052">
    <property type="entry name" value="DNA_methylase_N6_adenine_CS"/>
</dbReference>
<dbReference type="Gene3D" id="3.40.50.150">
    <property type="entry name" value="Vaccinia Virus protein VP39"/>
    <property type="match status" value="1"/>
</dbReference>
<keyword evidence="4" id="KW-0808">Transferase</keyword>
<dbReference type="OrthoDB" id="5489421at2"/>
<dbReference type="PANTHER" id="PTHR47739">
    <property type="entry name" value="TRNA1(VAL) (ADENINE(37)-N6)-METHYLTRANSFERASE"/>
    <property type="match status" value="1"/>
</dbReference>
<dbReference type="PANTHER" id="PTHR47739:SF1">
    <property type="entry name" value="TRNA1(VAL) (ADENINE(37)-N6)-METHYLTRANSFERASE"/>
    <property type="match status" value="1"/>
</dbReference>
<dbReference type="GO" id="GO:0008170">
    <property type="term" value="F:N-methyltransferase activity"/>
    <property type="evidence" value="ECO:0007669"/>
    <property type="project" value="UniProtKB-ARBA"/>
</dbReference>
<dbReference type="EMBL" id="LWQT01000060">
    <property type="protein sequence ID" value="OAN49590.1"/>
    <property type="molecule type" value="Genomic_DNA"/>
</dbReference>
<evidence type="ECO:0000259" key="3">
    <source>
        <dbReference type="Pfam" id="PF05175"/>
    </source>
</evidence>
<dbReference type="SUPFAM" id="SSF53335">
    <property type="entry name" value="S-adenosyl-L-methionine-dependent methyltransferases"/>
    <property type="match status" value="1"/>
</dbReference>
<keyword evidence="1 4" id="KW-0489">Methyltransferase</keyword>
<dbReference type="RefSeq" id="WP_068493168.1">
    <property type="nucleotide sequence ID" value="NZ_LWQT01000060.1"/>
</dbReference>
<dbReference type="InterPro" id="IPR029063">
    <property type="entry name" value="SAM-dependent_MTases_sf"/>
</dbReference>